<reference evidence="2" key="1">
    <citation type="submission" date="2020-10" db="EMBL/GenBank/DDBJ databases">
        <authorList>
            <person name="Gilroy R."/>
        </authorList>
    </citation>
    <scope>NUCLEOTIDE SEQUENCE</scope>
    <source>
        <strain evidence="2">CHK195-12923</strain>
    </source>
</reference>
<dbReference type="AlphaFoldDB" id="A0A9D1SJE9"/>
<dbReference type="Proteomes" id="UP000824110">
    <property type="component" value="Unassembled WGS sequence"/>
</dbReference>
<proteinExistence type="predicted"/>
<evidence type="ECO:0000313" key="2">
    <source>
        <dbReference type="EMBL" id="HIU61852.1"/>
    </source>
</evidence>
<comment type="caution">
    <text evidence="2">The sequence shown here is derived from an EMBL/GenBank/DDBJ whole genome shotgun (WGS) entry which is preliminary data.</text>
</comment>
<reference evidence="2" key="2">
    <citation type="journal article" date="2021" name="PeerJ">
        <title>Extensive microbial diversity within the chicken gut microbiome revealed by metagenomics and culture.</title>
        <authorList>
            <person name="Gilroy R."/>
            <person name="Ravi A."/>
            <person name="Getino M."/>
            <person name="Pursley I."/>
            <person name="Horton D.L."/>
            <person name="Alikhan N.F."/>
            <person name="Baker D."/>
            <person name="Gharbi K."/>
            <person name="Hall N."/>
            <person name="Watson M."/>
            <person name="Adriaenssens E.M."/>
            <person name="Foster-Nyarko E."/>
            <person name="Jarju S."/>
            <person name="Secka A."/>
            <person name="Antonio M."/>
            <person name="Oren A."/>
            <person name="Chaudhuri R.R."/>
            <person name="La Ragione R."/>
            <person name="Hildebrand F."/>
            <person name="Pallen M.J."/>
        </authorList>
    </citation>
    <scope>NUCLEOTIDE SEQUENCE</scope>
    <source>
        <strain evidence="2">CHK195-12923</strain>
    </source>
</reference>
<name>A0A9D1SJE9_9FIRM</name>
<keyword evidence="1" id="KW-0812">Transmembrane</keyword>
<evidence type="ECO:0000313" key="3">
    <source>
        <dbReference type="Proteomes" id="UP000824110"/>
    </source>
</evidence>
<accession>A0A9D1SJE9</accession>
<keyword evidence="1" id="KW-0472">Membrane</keyword>
<feature type="transmembrane region" description="Helical" evidence="1">
    <location>
        <begin position="104"/>
        <end position="129"/>
    </location>
</feature>
<feature type="transmembrane region" description="Helical" evidence="1">
    <location>
        <begin position="6"/>
        <end position="31"/>
    </location>
</feature>
<evidence type="ECO:0000256" key="1">
    <source>
        <dbReference type="SAM" id="Phobius"/>
    </source>
</evidence>
<feature type="transmembrane region" description="Helical" evidence="1">
    <location>
        <begin position="200"/>
        <end position="222"/>
    </location>
</feature>
<dbReference type="EMBL" id="DVNE01000042">
    <property type="protein sequence ID" value="HIU61852.1"/>
    <property type="molecule type" value="Genomic_DNA"/>
</dbReference>
<feature type="transmembrane region" description="Helical" evidence="1">
    <location>
        <begin position="170"/>
        <end position="188"/>
    </location>
</feature>
<feature type="transmembrane region" description="Helical" evidence="1">
    <location>
        <begin position="228"/>
        <end position="257"/>
    </location>
</feature>
<keyword evidence="1" id="KW-1133">Transmembrane helix</keyword>
<sequence length="266" mass="29271">MDFVSFILSFALQMLFTLGVIFIFGLLLALCNGTFYRNLGSKGRAVCYITGFIGTPVHEASHALMCLVFGHKIIEVKFFQINSSDGVLGYVRHSYNPKSLYQKVGCLFIGIAPVLVGALILAGILYLLLPAVFSDVWGELSAVNFSQNVSASFGHIWEAFSLMFSYITSWQWWVFVLCGMFIALHMTLSREDIKGALSGIVAYVLVFIIVDLVLALVGGNLLSAFTGGVIACGTFLLFFLCIFLVIALVLMGISYIVRAVRRRRAL</sequence>
<protein>
    <submittedName>
        <fullName evidence="2">DUF3267 domain-containing protein</fullName>
    </submittedName>
</protein>
<organism evidence="2 3">
    <name type="scientific">Candidatus Coproplasma excrementigallinarum</name>
    <dbReference type="NCBI Taxonomy" id="2840747"/>
    <lineage>
        <taxon>Bacteria</taxon>
        <taxon>Bacillati</taxon>
        <taxon>Bacillota</taxon>
        <taxon>Clostridia</taxon>
        <taxon>Eubacteriales</taxon>
        <taxon>Candidatus Coproplasma</taxon>
    </lineage>
</organism>
<gene>
    <name evidence="2" type="ORF">IAB69_04315</name>
</gene>